<dbReference type="RefSeq" id="WP_243535285.1">
    <property type="nucleotide sequence ID" value="NZ_CP093442.1"/>
</dbReference>
<dbReference type="PROSITE" id="PS51379">
    <property type="entry name" value="4FE4S_FER_2"/>
    <property type="match status" value="1"/>
</dbReference>
<proteinExistence type="predicted"/>
<evidence type="ECO:0000256" key="1">
    <source>
        <dbReference type="ARBA" id="ARBA00022448"/>
    </source>
</evidence>
<protein>
    <recommendedName>
        <fullName evidence="6">Ferredoxin</fullName>
    </recommendedName>
</protein>
<organism evidence="8 9">
    <name type="scientific">Bdellovibrio reynosensis</name>
    <dbReference type="NCBI Taxonomy" id="2835041"/>
    <lineage>
        <taxon>Bacteria</taxon>
        <taxon>Pseudomonadati</taxon>
        <taxon>Bdellovibrionota</taxon>
        <taxon>Bdellovibrionia</taxon>
        <taxon>Bdellovibrionales</taxon>
        <taxon>Pseudobdellovibrionaceae</taxon>
        <taxon>Bdellovibrio</taxon>
    </lineage>
</organism>
<evidence type="ECO:0000256" key="3">
    <source>
        <dbReference type="ARBA" id="ARBA00022982"/>
    </source>
</evidence>
<dbReference type="SUPFAM" id="SSF54862">
    <property type="entry name" value="4Fe-4S ferredoxins"/>
    <property type="match status" value="1"/>
</dbReference>
<dbReference type="PANTHER" id="PTHR36923">
    <property type="entry name" value="FERREDOXIN"/>
    <property type="match status" value="1"/>
</dbReference>
<dbReference type="InterPro" id="IPR051269">
    <property type="entry name" value="Fe-S_cluster_ET"/>
</dbReference>
<keyword evidence="1 6" id="KW-0813">Transport</keyword>
<keyword evidence="2 6" id="KW-0479">Metal-binding</keyword>
<dbReference type="Proteomes" id="UP000830116">
    <property type="component" value="Chromosome"/>
</dbReference>
<evidence type="ECO:0000256" key="2">
    <source>
        <dbReference type="ARBA" id="ARBA00022723"/>
    </source>
</evidence>
<evidence type="ECO:0000259" key="7">
    <source>
        <dbReference type="PROSITE" id="PS51379"/>
    </source>
</evidence>
<dbReference type="InterPro" id="IPR017896">
    <property type="entry name" value="4Fe4S_Fe-S-bd"/>
</dbReference>
<comment type="function">
    <text evidence="6">Ferredoxins are iron-sulfur proteins that transfer electrons in a wide variety of metabolic reactions.</text>
</comment>
<dbReference type="EMBL" id="CP093442">
    <property type="protein sequence ID" value="UOE99878.1"/>
    <property type="molecule type" value="Genomic_DNA"/>
</dbReference>
<reference evidence="8" key="1">
    <citation type="submission" date="2022-03" db="EMBL/GenBank/DDBJ databases">
        <title>Genome Identification and Characterization of new species Bdellovibrio reynosense LBG001 sp. nov. from a Mexico soil sample.</title>
        <authorList>
            <person name="Camilli A."/>
            <person name="Ajao Y."/>
            <person name="Guo X."/>
        </authorList>
    </citation>
    <scope>NUCLEOTIDE SEQUENCE</scope>
    <source>
        <strain evidence="8">LBG001</strain>
    </source>
</reference>
<keyword evidence="9" id="KW-1185">Reference proteome</keyword>
<keyword evidence="4 6" id="KW-0408">Iron</keyword>
<keyword evidence="5 6" id="KW-0411">Iron-sulfur</keyword>
<dbReference type="PANTHER" id="PTHR36923:SF3">
    <property type="entry name" value="FERREDOXIN"/>
    <property type="match status" value="1"/>
</dbReference>
<sequence>MADKSQSWKENKPGKVFVDQSCIACDACVLTAPKNFTMHEEDGHAFVTKQPDTPEEEALVKEAMEGCPVEAIGNDGDQ</sequence>
<keyword evidence="3 6" id="KW-0249">Electron transport</keyword>
<evidence type="ECO:0000256" key="4">
    <source>
        <dbReference type="ARBA" id="ARBA00023004"/>
    </source>
</evidence>
<gene>
    <name evidence="8" type="ORF">MNR06_09230</name>
</gene>
<dbReference type="InterPro" id="IPR001080">
    <property type="entry name" value="3Fe4S_ferredoxin"/>
</dbReference>
<dbReference type="Gene3D" id="3.30.70.20">
    <property type="match status" value="1"/>
</dbReference>
<dbReference type="Pfam" id="PF13370">
    <property type="entry name" value="Fer4_13"/>
    <property type="match status" value="1"/>
</dbReference>
<feature type="domain" description="4Fe-4S ferredoxin-type" evidence="7">
    <location>
        <begin position="14"/>
        <end position="42"/>
    </location>
</feature>
<name>A0ABY4C5W7_9BACT</name>
<dbReference type="PRINTS" id="PR00352">
    <property type="entry name" value="3FE4SFRDOXIN"/>
</dbReference>
<evidence type="ECO:0000313" key="9">
    <source>
        <dbReference type="Proteomes" id="UP000830116"/>
    </source>
</evidence>
<accession>A0ABY4C5W7</accession>
<evidence type="ECO:0000256" key="5">
    <source>
        <dbReference type="ARBA" id="ARBA00023014"/>
    </source>
</evidence>
<evidence type="ECO:0000256" key="6">
    <source>
        <dbReference type="RuleBase" id="RU368020"/>
    </source>
</evidence>
<evidence type="ECO:0000313" key="8">
    <source>
        <dbReference type="EMBL" id="UOE99878.1"/>
    </source>
</evidence>